<evidence type="ECO:0000313" key="1">
    <source>
        <dbReference type="EMBL" id="KAI3743643.1"/>
    </source>
</evidence>
<reference evidence="2" key="1">
    <citation type="journal article" date="2022" name="Mol. Ecol. Resour.">
        <title>The genomes of chicory, endive, great burdock and yacon provide insights into Asteraceae palaeo-polyploidization history and plant inulin production.</title>
        <authorList>
            <person name="Fan W."/>
            <person name="Wang S."/>
            <person name="Wang H."/>
            <person name="Wang A."/>
            <person name="Jiang F."/>
            <person name="Liu H."/>
            <person name="Zhao H."/>
            <person name="Xu D."/>
            <person name="Zhang Y."/>
        </authorList>
    </citation>
    <scope>NUCLEOTIDE SEQUENCE [LARGE SCALE GENOMIC DNA]</scope>
    <source>
        <strain evidence="2">cv. Yunnan</strain>
    </source>
</reference>
<dbReference type="Proteomes" id="UP001056120">
    <property type="component" value="Linkage Group LG20"/>
</dbReference>
<evidence type="ECO:0000313" key="2">
    <source>
        <dbReference type="Proteomes" id="UP001056120"/>
    </source>
</evidence>
<organism evidence="1 2">
    <name type="scientific">Smallanthus sonchifolius</name>
    <dbReference type="NCBI Taxonomy" id="185202"/>
    <lineage>
        <taxon>Eukaryota</taxon>
        <taxon>Viridiplantae</taxon>
        <taxon>Streptophyta</taxon>
        <taxon>Embryophyta</taxon>
        <taxon>Tracheophyta</taxon>
        <taxon>Spermatophyta</taxon>
        <taxon>Magnoliopsida</taxon>
        <taxon>eudicotyledons</taxon>
        <taxon>Gunneridae</taxon>
        <taxon>Pentapetalae</taxon>
        <taxon>asterids</taxon>
        <taxon>campanulids</taxon>
        <taxon>Asterales</taxon>
        <taxon>Asteraceae</taxon>
        <taxon>Asteroideae</taxon>
        <taxon>Heliantheae alliance</taxon>
        <taxon>Millerieae</taxon>
        <taxon>Smallanthus</taxon>
    </lineage>
</organism>
<dbReference type="EMBL" id="CM042037">
    <property type="protein sequence ID" value="KAI3743643.1"/>
    <property type="molecule type" value="Genomic_DNA"/>
</dbReference>
<accession>A0ACB9DB80</accession>
<proteinExistence type="predicted"/>
<keyword evidence="2" id="KW-1185">Reference proteome</keyword>
<sequence length="135" mass="14769">MTSSWRRKVQKVSLTSKITSGKTIIVDVNGSGKFTSVQDAIDSIPDGNQDWVVIHVKKGIYRLIDCKASRLERLEASWQSRGFIDQSALFIGELSCNAPRPGNSNGRFWPDKGTSKSGLNLGPERGTSNSDEGLL</sequence>
<protein>
    <submittedName>
        <fullName evidence="1">Uncharacterized protein</fullName>
    </submittedName>
</protein>
<comment type="caution">
    <text evidence="1">The sequence shown here is derived from an EMBL/GenBank/DDBJ whole genome shotgun (WGS) entry which is preliminary data.</text>
</comment>
<reference evidence="1 2" key="2">
    <citation type="journal article" date="2022" name="Mol. Ecol. Resour.">
        <title>The genomes of chicory, endive, great burdock and yacon provide insights into Asteraceae paleo-polyploidization history and plant inulin production.</title>
        <authorList>
            <person name="Fan W."/>
            <person name="Wang S."/>
            <person name="Wang H."/>
            <person name="Wang A."/>
            <person name="Jiang F."/>
            <person name="Liu H."/>
            <person name="Zhao H."/>
            <person name="Xu D."/>
            <person name="Zhang Y."/>
        </authorList>
    </citation>
    <scope>NUCLEOTIDE SEQUENCE [LARGE SCALE GENOMIC DNA]</scope>
    <source>
        <strain evidence="2">cv. Yunnan</strain>
        <tissue evidence="1">Leaves</tissue>
    </source>
</reference>
<gene>
    <name evidence="1" type="ORF">L1987_61354</name>
</gene>
<name>A0ACB9DB80_9ASTR</name>